<proteinExistence type="inferred from homology"/>
<keyword evidence="4 8" id="KW-0812">Transmembrane</keyword>
<dbReference type="Pfam" id="PF00209">
    <property type="entry name" value="SNF"/>
    <property type="match status" value="1"/>
</dbReference>
<dbReference type="PANTHER" id="PTHR11616">
    <property type="entry name" value="SODIUM/CHLORIDE DEPENDENT TRANSPORTER"/>
    <property type="match status" value="1"/>
</dbReference>
<dbReference type="PROSITE" id="PS00754">
    <property type="entry name" value="NA_NEUROTRAN_SYMP_2"/>
    <property type="match status" value="1"/>
</dbReference>
<accession>A0ABY6L9Z8</accession>
<gene>
    <name evidence="11" type="ORF">LAZ67_15003056</name>
</gene>
<feature type="transmembrane region" description="Helical" evidence="10">
    <location>
        <begin position="271"/>
        <end position="289"/>
    </location>
</feature>
<dbReference type="PRINTS" id="PR00176">
    <property type="entry name" value="NANEUSMPORT"/>
</dbReference>
<evidence type="ECO:0000256" key="8">
    <source>
        <dbReference type="RuleBase" id="RU003732"/>
    </source>
</evidence>
<dbReference type="InterPro" id="IPR037272">
    <property type="entry name" value="SNS_sf"/>
</dbReference>
<evidence type="ECO:0000256" key="7">
    <source>
        <dbReference type="ARBA" id="ARBA00023136"/>
    </source>
</evidence>
<evidence type="ECO:0000313" key="11">
    <source>
        <dbReference type="EMBL" id="UYV77966.1"/>
    </source>
</evidence>
<dbReference type="PANTHER" id="PTHR11616:SF313">
    <property type="entry name" value="TRANSPORTER"/>
    <property type="match status" value="1"/>
</dbReference>
<comment type="similarity">
    <text evidence="2 8">Belongs to the sodium:neurotransmitter symporter (SNF) (TC 2.A.22) family.</text>
</comment>
<evidence type="ECO:0000256" key="1">
    <source>
        <dbReference type="ARBA" id="ARBA00004141"/>
    </source>
</evidence>
<dbReference type="Proteomes" id="UP001235939">
    <property type="component" value="Chromosome 15"/>
</dbReference>
<evidence type="ECO:0000256" key="4">
    <source>
        <dbReference type="ARBA" id="ARBA00022692"/>
    </source>
</evidence>
<evidence type="ECO:0000313" key="12">
    <source>
        <dbReference type="Proteomes" id="UP001235939"/>
    </source>
</evidence>
<organism evidence="11 12">
    <name type="scientific">Cordylochernes scorpioides</name>
    <dbReference type="NCBI Taxonomy" id="51811"/>
    <lineage>
        <taxon>Eukaryota</taxon>
        <taxon>Metazoa</taxon>
        <taxon>Ecdysozoa</taxon>
        <taxon>Arthropoda</taxon>
        <taxon>Chelicerata</taxon>
        <taxon>Arachnida</taxon>
        <taxon>Pseudoscorpiones</taxon>
        <taxon>Cheliferoidea</taxon>
        <taxon>Chernetidae</taxon>
        <taxon>Cordylochernes</taxon>
    </lineage>
</organism>
<feature type="region of interest" description="Disordered" evidence="9">
    <location>
        <begin position="1"/>
        <end position="40"/>
    </location>
</feature>
<feature type="transmembrane region" description="Helical" evidence="10">
    <location>
        <begin position="82"/>
        <end position="104"/>
    </location>
</feature>
<feature type="transmembrane region" description="Helical" evidence="10">
    <location>
        <begin position="125"/>
        <end position="153"/>
    </location>
</feature>
<protein>
    <recommendedName>
        <fullName evidence="8">Transporter</fullName>
    </recommendedName>
</protein>
<evidence type="ECO:0000256" key="5">
    <source>
        <dbReference type="ARBA" id="ARBA00022847"/>
    </source>
</evidence>
<evidence type="ECO:0000256" key="2">
    <source>
        <dbReference type="ARBA" id="ARBA00006459"/>
    </source>
</evidence>
<keyword evidence="7 10" id="KW-0472">Membrane</keyword>
<evidence type="ECO:0000256" key="10">
    <source>
        <dbReference type="SAM" id="Phobius"/>
    </source>
</evidence>
<dbReference type="PROSITE" id="PS50267">
    <property type="entry name" value="NA_NEUROTRAN_SYMP_3"/>
    <property type="match status" value="1"/>
</dbReference>
<keyword evidence="12" id="KW-1185">Reference proteome</keyword>
<reference evidence="11 12" key="1">
    <citation type="submission" date="2022-01" db="EMBL/GenBank/DDBJ databases">
        <title>A chromosomal length assembly of Cordylochernes scorpioides.</title>
        <authorList>
            <person name="Zeh D."/>
            <person name="Zeh J."/>
        </authorList>
    </citation>
    <scope>NUCLEOTIDE SEQUENCE [LARGE SCALE GENOMIC DNA]</scope>
    <source>
        <strain evidence="11">IN4F17</strain>
        <tissue evidence="11">Whole Body</tissue>
    </source>
</reference>
<evidence type="ECO:0000256" key="3">
    <source>
        <dbReference type="ARBA" id="ARBA00022448"/>
    </source>
</evidence>
<evidence type="ECO:0000256" key="9">
    <source>
        <dbReference type="SAM" id="MobiDB-lite"/>
    </source>
</evidence>
<evidence type="ECO:0000256" key="6">
    <source>
        <dbReference type="ARBA" id="ARBA00022989"/>
    </source>
</evidence>
<feature type="compositionally biased region" description="Basic and acidic residues" evidence="9">
    <location>
        <begin position="1"/>
        <end position="15"/>
    </location>
</feature>
<dbReference type="SUPFAM" id="SSF161070">
    <property type="entry name" value="SNF-like"/>
    <property type="match status" value="1"/>
</dbReference>
<dbReference type="EMBL" id="CP092877">
    <property type="protein sequence ID" value="UYV77966.1"/>
    <property type="molecule type" value="Genomic_DNA"/>
</dbReference>
<keyword evidence="6 10" id="KW-1133">Transmembrane helix</keyword>
<keyword evidence="3 8" id="KW-0813">Transport</keyword>
<keyword evidence="5 8" id="KW-0769">Symport</keyword>
<sequence>MANSPKRRESEKEFPRVNSQVPLSPKGGEDDERGSYSDVDPVERGTWTGRFDFLLSLLGYSVGLGNVWRFPYLCYSNGGGAFLIPFICMMILAGLPLMFMELSFGQYASLGPISVFEKFCPLFQGLGYGMVIISGVVMLYYNIIIAWTLFYMFTSLTKNLPWTHCDPEWSLPSCYSYDDAHECEKDGGTYYNRTCFDQNVSVALNLSYLAEHMTKKPPADHYFANYVLGMSSGIDETGSIRWSLAACLLLAWIIVFLCLSKGVQSSGKVVYFTALFPYVVLVIMFFRGVTLPGAKDGIMFYITPDWSRLATAKVWGDAAVQVFFALSPAWGGLITLASYNKFHNDCYNYYNRKDTEKISMAPVIPVRRYNYYNTEMISMAPVIPVRRYNYYNTEMISMAPVIPVRRYNYYNTEKISMAL</sequence>
<feature type="transmembrane region" description="Helical" evidence="10">
    <location>
        <begin position="240"/>
        <end position="259"/>
    </location>
</feature>
<comment type="subcellular location">
    <subcellularLocation>
        <location evidence="1">Membrane</location>
        <topology evidence="1">Multi-pass membrane protein</topology>
    </subcellularLocation>
</comment>
<dbReference type="PROSITE" id="PS00610">
    <property type="entry name" value="NA_NEUROTRAN_SYMP_1"/>
    <property type="match status" value="1"/>
</dbReference>
<feature type="transmembrane region" description="Helical" evidence="10">
    <location>
        <begin position="318"/>
        <end position="339"/>
    </location>
</feature>
<name>A0ABY6L9Z8_9ARAC</name>
<feature type="transmembrane region" description="Helical" evidence="10">
    <location>
        <begin position="53"/>
        <end position="70"/>
    </location>
</feature>
<dbReference type="InterPro" id="IPR000175">
    <property type="entry name" value="Na/ntran_symport"/>
</dbReference>